<dbReference type="EMBL" id="JH992977">
    <property type="protein sequence ID" value="EKX50724.1"/>
    <property type="molecule type" value="Genomic_DNA"/>
</dbReference>
<evidence type="ECO:0000313" key="4">
    <source>
        <dbReference type="Proteomes" id="UP000011087"/>
    </source>
</evidence>
<dbReference type="Proteomes" id="UP000011087">
    <property type="component" value="Unassembled WGS sequence"/>
</dbReference>
<evidence type="ECO:0000256" key="1">
    <source>
        <dbReference type="SAM" id="Coils"/>
    </source>
</evidence>
<evidence type="ECO:0000313" key="2">
    <source>
        <dbReference type="EMBL" id="EKX50724.1"/>
    </source>
</evidence>
<feature type="coiled-coil region" evidence="1">
    <location>
        <begin position="225"/>
        <end position="259"/>
    </location>
</feature>
<feature type="coiled-coil region" evidence="1">
    <location>
        <begin position="93"/>
        <end position="155"/>
    </location>
</feature>
<sequence>MDFHMQKVVEESFSAGMEVAERKAAKEKANSSKLFKERTEQIVKEYETRLASQKAEDEEEMTKTCESLQSQAVACSELVDMAASMIETWCQALGSSEIARKGLEEERKRLEEELASSRAALSAAEAKLSEAMQRMRRKEEKVKELEASLSGCQQSLVEVKSRWRADAELVQHQLQDEVSARLAAQEETRVCQEELKGLKASISHKAGRSENVLDNIDNGSPEDIIWKLEEERKQLKLRLLSLEKQVAEDERRHAKAMQQLQEKHVETLLAERNAKAFSEQVAQRLEHELLQLSTWALKKRGYGKKQMDFQVRLESHPLS</sequence>
<protein>
    <submittedName>
        <fullName evidence="2 3">Uncharacterized protein</fullName>
    </submittedName>
</protein>
<reference evidence="3" key="3">
    <citation type="submission" date="2015-06" db="UniProtKB">
        <authorList>
            <consortium name="EnsemblProtists"/>
        </authorList>
    </citation>
    <scope>IDENTIFICATION</scope>
</reference>
<accession>L1JR13</accession>
<reference evidence="4" key="2">
    <citation type="submission" date="2012-11" db="EMBL/GenBank/DDBJ databases">
        <authorList>
            <person name="Kuo A."/>
            <person name="Curtis B.A."/>
            <person name="Tanifuji G."/>
            <person name="Burki F."/>
            <person name="Gruber A."/>
            <person name="Irimia M."/>
            <person name="Maruyama S."/>
            <person name="Arias M.C."/>
            <person name="Ball S.G."/>
            <person name="Gile G.H."/>
            <person name="Hirakawa Y."/>
            <person name="Hopkins J.F."/>
            <person name="Rensing S.A."/>
            <person name="Schmutz J."/>
            <person name="Symeonidi A."/>
            <person name="Elias M."/>
            <person name="Eveleigh R.J."/>
            <person name="Herman E.K."/>
            <person name="Klute M.J."/>
            <person name="Nakayama T."/>
            <person name="Obornik M."/>
            <person name="Reyes-Prieto A."/>
            <person name="Armbrust E.V."/>
            <person name="Aves S.J."/>
            <person name="Beiko R.G."/>
            <person name="Coutinho P."/>
            <person name="Dacks J.B."/>
            <person name="Durnford D.G."/>
            <person name="Fast N.M."/>
            <person name="Green B.R."/>
            <person name="Grisdale C."/>
            <person name="Hempe F."/>
            <person name="Henrissat B."/>
            <person name="Hoppner M.P."/>
            <person name="Ishida K.-I."/>
            <person name="Kim E."/>
            <person name="Koreny L."/>
            <person name="Kroth P.G."/>
            <person name="Liu Y."/>
            <person name="Malik S.-B."/>
            <person name="Maier U.G."/>
            <person name="McRose D."/>
            <person name="Mock T."/>
            <person name="Neilson J.A."/>
            <person name="Onodera N.T."/>
            <person name="Poole A.M."/>
            <person name="Pritham E.J."/>
            <person name="Richards T.A."/>
            <person name="Rocap G."/>
            <person name="Roy S.W."/>
            <person name="Sarai C."/>
            <person name="Schaack S."/>
            <person name="Shirato S."/>
            <person name="Slamovits C.H."/>
            <person name="Spencer D.F."/>
            <person name="Suzuki S."/>
            <person name="Worden A.Z."/>
            <person name="Zauner S."/>
            <person name="Barry K."/>
            <person name="Bell C."/>
            <person name="Bharti A.K."/>
            <person name="Crow J.A."/>
            <person name="Grimwood J."/>
            <person name="Kramer R."/>
            <person name="Lindquist E."/>
            <person name="Lucas S."/>
            <person name="Salamov A."/>
            <person name="McFadden G.I."/>
            <person name="Lane C.E."/>
            <person name="Keeling P.J."/>
            <person name="Gray M.W."/>
            <person name="Grigoriev I.V."/>
            <person name="Archibald J.M."/>
        </authorList>
    </citation>
    <scope>NUCLEOTIDE SEQUENCE</scope>
    <source>
        <strain evidence="4">CCMP2712</strain>
    </source>
</reference>
<proteinExistence type="predicted"/>
<dbReference type="PaxDb" id="55529-EKX50724"/>
<name>L1JR13_GUITC</name>
<dbReference type="GeneID" id="17307523"/>
<dbReference type="EnsemblProtists" id="EKX50724">
    <property type="protein sequence ID" value="EKX50724"/>
    <property type="gene ID" value="GUITHDRAFT_103315"/>
</dbReference>
<keyword evidence="1" id="KW-0175">Coiled coil</keyword>
<dbReference type="KEGG" id="gtt:GUITHDRAFT_103315"/>
<dbReference type="RefSeq" id="XP_005837704.1">
    <property type="nucleotide sequence ID" value="XM_005837647.1"/>
</dbReference>
<dbReference type="HOGENOM" id="CLU_872750_0_0_1"/>
<evidence type="ECO:0000313" key="3">
    <source>
        <dbReference type="EnsemblProtists" id="EKX50724"/>
    </source>
</evidence>
<dbReference type="AlphaFoldDB" id="L1JR13"/>
<gene>
    <name evidence="2" type="ORF">GUITHDRAFT_103315</name>
</gene>
<keyword evidence="4" id="KW-1185">Reference proteome</keyword>
<reference evidence="2 4" key="1">
    <citation type="journal article" date="2012" name="Nature">
        <title>Algal genomes reveal evolutionary mosaicism and the fate of nucleomorphs.</title>
        <authorList>
            <consortium name="DOE Joint Genome Institute"/>
            <person name="Curtis B.A."/>
            <person name="Tanifuji G."/>
            <person name="Burki F."/>
            <person name="Gruber A."/>
            <person name="Irimia M."/>
            <person name="Maruyama S."/>
            <person name="Arias M.C."/>
            <person name="Ball S.G."/>
            <person name="Gile G.H."/>
            <person name="Hirakawa Y."/>
            <person name="Hopkins J.F."/>
            <person name="Kuo A."/>
            <person name="Rensing S.A."/>
            <person name="Schmutz J."/>
            <person name="Symeonidi A."/>
            <person name="Elias M."/>
            <person name="Eveleigh R.J."/>
            <person name="Herman E.K."/>
            <person name="Klute M.J."/>
            <person name="Nakayama T."/>
            <person name="Obornik M."/>
            <person name="Reyes-Prieto A."/>
            <person name="Armbrust E.V."/>
            <person name="Aves S.J."/>
            <person name="Beiko R.G."/>
            <person name="Coutinho P."/>
            <person name="Dacks J.B."/>
            <person name="Durnford D.G."/>
            <person name="Fast N.M."/>
            <person name="Green B.R."/>
            <person name="Grisdale C.J."/>
            <person name="Hempel F."/>
            <person name="Henrissat B."/>
            <person name="Hoppner M.P."/>
            <person name="Ishida K."/>
            <person name="Kim E."/>
            <person name="Koreny L."/>
            <person name="Kroth P.G."/>
            <person name="Liu Y."/>
            <person name="Malik S.B."/>
            <person name="Maier U.G."/>
            <person name="McRose D."/>
            <person name="Mock T."/>
            <person name="Neilson J.A."/>
            <person name="Onodera N.T."/>
            <person name="Poole A.M."/>
            <person name="Pritham E.J."/>
            <person name="Richards T.A."/>
            <person name="Rocap G."/>
            <person name="Roy S.W."/>
            <person name="Sarai C."/>
            <person name="Schaack S."/>
            <person name="Shirato S."/>
            <person name="Slamovits C.H."/>
            <person name="Spencer D.F."/>
            <person name="Suzuki S."/>
            <person name="Worden A.Z."/>
            <person name="Zauner S."/>
            <person name="Barry K."/>
            <person name="Bell C."/>
            <person name="Bharti A.K."/>
            <person name="Crow J.A."/>
            <person name="Grimwood J."/>
            <person name="Kramer R."/>
            <person name="Lindquist E."/>
            <person name="Lucas S."/>
            <person name="Salamov A."/>
            <person name="McFadden G.I."/>
            <person name="Lane C.E."/>
            <person name="Keeling P.J."/>
            <person name="Gray M.W."/>
            <person name="Grigoriev I.V."/>
            <person name="Archibald J.M."/>
        </authorList>
    </citation>
    <scope>NUCLEOTIDE SEQUENCE</scope>
    <source>
        <strain evidence="2 4">CCMP2712</strain>
    </source>
</reference>
<organism evidence="2">
    <name type="scientific">Guillardia theta (strain CCMP2712)</name>
    <name type="common">Cryptophyte</name>
    <dbReference type="NCBI Taxonomy" id="905079"/>
    <lineage>
        <taxon>Eukaryota</taxon>
        <taxon>Cryptophyceae</taxon>
        <taxon>Pyrenomonadales</taxon>
        <taxon>Geminigeraceae</taxon>
        <taxon>Guillardia</taxon>
    </lineage>
</organism>